<dbReference type="HAMAP" id="MF_00920">
    <property type="entry name" value="FtsY"/>
    <property type="match status" value="1"/>
</dbReference>
<evidence type="ECO:0000256" key="7">
    <source>
        <dbReference type="ARBA" id="ARBA00023170"/>
    </source>
</evidence>
<evidence type="ECO:0000256" key="6">
    <source>
        <dbReference type="ARBA" id="ARBA00023136"/>
    </source>
</evidence>
<evidence type="ECO:0000256" key="3">
    <source>
        <dbReference type="ARBA" id="ARBA00022741"/>
    </source>
</evidence>
<evidence type="ECO:0000256" key="4">
    <source>
        <dbReference type="ARBA" id="ARBA00022801"/>
    </source>
</evidence>
<dbReference type="GO" id="GO:0003924">
    <property type="term" value="F:GTPase activity"/>
    <property type="evidence" value="ECO:0007669"/>
    <property type="project" value="UniProtKB-UniRule"/>
</dbReference>
<name>A0AAX3JC34_9GAMM</name>
<dbReference type="CDD" id="cd17874">
    <property type="entry name" value="FtsY"/>
    <property type="match status" value="1"/>
</dbReference>
<keyword evidence="7 10" id="KW-0675">Receptor</keyword>
<dbReference type="GO" id="GO:0006614">
    <property type="term" value="P:SRP-dependent cotranslational protein targeting to membrane"/>
    <property type="evidence" value="ECO:0007669"/>
    <property type="project" value="InterPro"/>
</dbReference>
<dbReference type="NCBIfam" id="TIGR00064">
    <property type="entry name" value="ftsY"/>
    <property type="match status" value="1"/>
</dbReference>
<evidence type="ECO:0000256" key="9">
    <source>
        <dbReference type="ARBA" id="ARBA00053570"/>
    </source>
</evidence>
<dbReference type="InterPro" id="IPR000897">
    <property type="entry name" value="SRP54_GTPase_dom"/>
</dbReference>
<comment type="catalytic activity">
    <reaction evidence="8 10">
        <text>GTP + H2O = GDP + phosphate + H(+)</text>
        <dbReference type="Rhea" id="RHEA:19669"/>
        <dbReference type="ChEBI" id="CHEBI:15377"/>
        <dbReference type="ChEBI" id="CHEBI:15378"/>
        <dbReference type="ChEBI" id="CHEBI:37565"/>
        <dbReference type="ChEBI" id="CHEBI:43474"/>
        <dbReference type="ChEBI" id="CHEBI:58189"/>
        <dbReference type="EC" id="3.6.5.4"/>
    </reaction>
</comment>
<evidence type="ECO:0000256" key="5">
    <source>
        <dbReference type="ARBA" id="ARBA00023134"/>
    </source>
</evidence>
<dbReference type="Pfam" id="PF02881">
    <property type="entry name" value="SRP54_N"/>
    <property type="match status" value="1"/>
</dbReference>
<feature type="binding site" evidence="10">
    <location>
        <begin position="498"/>
        <end position="501"/>
    </location>
    <ligand>
        <name>GTP</name>
        <dbReference type="ChEBI" id="CHEBI:37565"/>
    </ligand>
</feature>
<accession>A0AAX3JC34</accession>
<dbReference type="RefSeq" id="WP_159222901.1">
    <property type="nucleotide sequence ID" value="NZ_JAOCKV010000026.1"/>
</dbReference>
<dbReference type="Gene3D" id="3.40.50.300">
    <property type="entry name" value="P-loop containing nucleotide triphosphate hydrolases"/>
    <property type="match status" value="1"/>
</dbReference>
<protein>
    <recommendedName>
        <fullName evidence="10">Signal recognition particle receptor FtsY</fullName>
        <shortName evidence="10">SRP receptor</shortName>
        <ecNumber evidence="10">3.6.5.4</ecNumber>
    </recommendedName>
</protein>
<proteinExistence type="inferred from homology"/>
<evidence type="ECO:0000256" key="11">
    <source>
        <dbReference type="SAM" id="MobiDB-lite"/>
    </source>
</evidence>
<dbReference type="GO" id="GO:0005886">
    <property type="term" value="C:plasma membrane"/>
    <property type="evidence" value="ECO:0007669"/>
    <property type="project" value="UniProtKB-SubCell"/>
</dbReference>
<dbReference type="GO" id="GO:0005525">
    <property type="term" value="F:GTP binding"/>
    <property type="evidence" value="ECO:0007669"/>
    <property type="project" value="UniProtKB-UniRule"/>
</dbReference>
<evidence type="ECO:0000256" key="1">
    <source>
        <dbReference type="ARBA" id="ARBA00022475"/>
    </source>
</evidence>
<evidence type="ECO:0000256" key="8">
    <source>
        <dbReference type="ARBA" id="ARBA00048027"/>
    </source>
</evidence>
<dbReference type="SMART" id="SM00963">
    <property type="entry name" value="SRP54_N"/>
    <property type="match status" value="1"/>
</dbReference>
<comment type="function">
    <text evidence="9 10">Involved in targeting and insertion of nascent membrane proteins into the cytoplasmic membrane. Acts as a receptor for the complex formed by the signal recognition particle (SRP) and the ribosome-nascent chain (RNC). Interaction with SRP-RNC leads to the transfer of the RNC complex to the Sec translocase for insertion into the membrane, the hydrolysis of GTP by both Ffh and FtsY, and the dissociation of the SRP-FtsY complex into the individual components.</text>
</comment>
<keyword evidence="3 10" id="KW-0547">Nucleotide-binding</keyword>
<dbReference type="InterPro" id="IPR004390">
    <property type="entry name" value="SR_rcpt_FtsY"/>
</dbReference>
<feature type="domain" description="SRP54-type proteins GTP-binding" evidence="12">
    <location>
        <begin position="519"/>
        <end position="532"/>
    </location>
</feature>
<dbReference type="FunFam" id="3.40.50.300:FF:000053">
    <property type="entry name" value="Signal recognition particle receptor FtsY"/>
    <property type="match status" value="1"/>
</dbReference>
<evidence type="ECO:0000259" key="12">
    <source>
        <dbReference type="PROSITE" id="PS00300"/>
    </source>
</evidence>
<dbReference type="InterPro" id="IPR027417">
    <property type="entry name" value="P-loop_NTPase"/>
</dbReference>
<comment type="similarity">
    <text evidence="10">Belongs to the GTP-binding SRP family. FtsY subfamily.</text>
</comment>
<comment type="subunit">
    <text evidence="10">Part of the signal recognition particle protein translocation system, which is composed of SRP and FtsY. SRP is a ribonucleoprotein composed of Ffh and a 4.5S RNA molecule.</text>
</comment>
<dbReference type="InterPro" id="IPR036225">
    <property type="entry name" value="SRP/SRP_N"/>
</dbReference>
<keyword evidence="6 10" id="KW-0472">Membrane</keyword>
<dbReference type="EC" id="3.6.5.4" evidence="10"/>
<feature type="binding site" evidence="10">
    <location>
        <begin position="352"/>
        <end position="359"/>
    </location>
    <ligand>
        <name>GTP</name>
        <dbReference type="ChEBI" id="CHEBI:37565"/>
    </ligand>
</feature>
<feature type="region of interest" description="Disordered" evidence="11">
    <location>
        <begin position="1"/>
        <end position="93"/>
    </location>
</feature>
<keyword evidence="1 10" id="KW-1003">Cell membrane</keyword>
<dbReference type="GO" id="GO:0005737">
    <property type="term" value="C:cytoplasm"/>
    <property type="evidence" value="ECO:0007669"/>
    <property type="project" value="UniProtKB-SubCell"/>
</dbReference>
<dbReference type="Proteomes" id="UP000433737">
    <property type="component" value="Unassembled WGS sequence"/>
</dbReference>
<dbReference type="SUPFAM" id="SSF52540">
    <property type="entry name" value="P-loop containing nucleoside triphosphate hydrolases"/>
    <property type="match status" value="1"/>
</dbReference>
<evidence type="ECO:0000313" key="13">
    <source>
        <dbReference type="EMBL" id="VXC61716.1"/>
    </source>
</evidence>
<dbReference type="SMART" id="SM00962">
    <property type="entry name" value="SRP54"/>
    <property type="match status" value="1"/>
</dbReference>
<keyword evidence="2 10" id="KW-0963">Cytoplasm</keyword>
<evidence type="ECO:0000313" key="14">
    <source>
        <dbReference type="Proteomes" id="UP000433737"/>
    </source>
</evidence>
<dbReference type="FunFam" id="1.20.120.140:FF:000002">
    <property type="entry name" value="Signal recognition particle receptor FtsY"/>
    <property type="match status" value="1"/>
</dbReference>
<dbReference type="PANTHER" id="PTHR43134">
    <property type="entry name" value="SIGNAL RECOGNITION PARTICLE RECEPTOR SUBUNIT ALPHA"/>
    <property type="match status" value="1"/>
</dbReference>
<reference evidence="13 14" key="1">
    <citation type="submission" date="2019-10" db="EMBL/GenBank/DDBJ databases">
        <authorList>
            <person name="Karimi E."/>
        </authorList>
    </citation>
    <scope>NUCLEOTIDE SEQUENCE [LARGE SCALE GENOMIC DNA]</scope>
    <source>
        <strain evidence="13">Pantoea sp. 111</strain>
    </source>
</reference>
<dbReference type="Pfam" id="PF00448">
    <property type="entry name" value="SRP54"/>
    <property type="match status" value="1"/>
</dbReference>
<dbReference type="EMBL" id="CABWMH010000054">
    <property type="protein sequence ID" value="VXC61716.1"/>
    <property type="molecule type" value="Genomic_DNA"/>
</dbReference>
<dbReference type="AlphaFoldDB" id="A0AAX3JC34"/>
<gene>
    <name evidence="10 13" type="primary">ftsY</name>
    <name evidence="13" type="ORF">PANT111_70028</name>
</gene>
<dbReference type="InterPro" id="IPR013822">
    <property type="entry name" value="Signal_recog_particl_SRP54_hlx"/>
</dbReference>
<dbReference type="Gene3D" id="1.20.120.140">
    <property type="entry name" value="Signal recognition particle SRP54, nucleotide-binding domain"/>
    <property type="match status" value="1"/>
</dbReference>
<keyword evidence="5 10" id="KW-0342">GTP-binding</keyword>
<evidence type="ECO:0000256" key="10">
    <source>
        <dbReference type="HAMAP-Rule" id="MF_00920"/>
    </source>
</evidence>
<organism evidence="13 14">
    <name type="scientific">Pantoea brenneri</name>
    <dbReference type="NCBI Taxonomy" id="472694"/>
    <lineage>
        <taxon>Bacteria</taxon>
        <taxon>Pseudomonadati</taxon>
        <taxon>Pseudomonadota</taxon>
        <taxon>Gammaproteobacteria</taxon>
        <taxon>Enterobacterales</taxon>
        <taxon>Erwiniaceae</taxon>
        <taxon>Pantoea</taxon>
    </lineage>
</organism>
<keyword evidence="4 10" id="KW-0378">Hydrolase</keyword>
<comment type="subcellular location">
    <subcellularLocation>
        <location evidence="10">Cell membrane</location>
        <topology evidence="10">Peripheral membrane protein</topology>
        <orientation evidence="10">Cytoplasmic side</orientation>
    </subcellularLocation>
    <subcellularLocation>
        <location evidence="10">Cytoplasm</location>
    </subcellularLocation>
</comment>
<comment type="caution">
    <text evidence="13">The sequence shown here is derived from an EMBL/GenBank/DDBJ whole genome shotgun (WGS) entry which is preliminary data.</text>
</comment>
<feature type="compositionally biased region" description="Low complexity" evidence="11">
    <location>
        <begin position="25"/>
        <end position="56"/>
    </location>
</feature>
<dbReference type="PROSITE" id="PS00300">
    <property type="entry name" value="SRP54"/>
    <property type="match status" value="1"/>
</dbReference>
<dbReference type="GO" id="GO:0005047">
    <property type="term" value="F:signal recognition particle binding"/>
    <property type="evidence" value="ECO:0007669"/>
    <property type="project" value="TreeGrafter"/>
</dbReference>
<dbReference type="InterPro" id="IPR042101">
    <property type="entry name" value="SRP54_N_sf"/>
</dbReference>
<feature type="compositionally biased region" description="Low complexity" evidence="11">
    <location>
        <begin position="66"/>
        <end position="82"/>
    </location>
</feature>
<dbReference type="InterPro" id="IPR003593">
    <property type="entry name" value="AAA+_ATPase"/>
</dbReference>
<feature type="binding site" evidence="10">
    <location>
        <begin position="434"/>
        <end position="438"/>
    </location>
    <ligand>
        <name>GTP</name>
        <dbReference type="ChEBI" id="CHEBI:37565"/>
    </ligand>
</feature>
<evidence type="ECO:0000256" key="2">
    <source>
        <dbReference type="ARBA" id="ARBA00022490"/>
    </source>
</evidence>
<dbReference type="SUPFAM" id="SSF47364">
    <property type="entry name" value="Domain of the SRP/SRP receptor G-proteins"/>
    <property type="match status" value="1"/>
</dbReference>
<dbReference type="PANTHER" id="PTHR43134:SF1">
    <property type="entry name" value="SIGNAL RECOGNITION PARTICLE RECEPTOR SUBUNIT ALPHA"/>
    <property type="match status" value="1"/>
</dbReference>
<sequence length="549" mass="58614">MAKEKKRGFFSWLGFGKEEEKQPSAEEQPQSEQQAATLTQAEAQAEETVAITETVAGQQRDADVTAAAPHEAAPEALAEPEPIQADPEALLETARGPEADVAPVVEADAVITPAADAELHQADAPLSDEELDALALGDAEIIETPPADAPLSDEELEALALGDAEIIETPPADAPLSDKELDALALGEAEIIETPPADAPLSDEELDALALAESEEADVVPDTVSDLPLAAAPIITQEQERPSKEGFFARLKRSLVKTRQNLGSGFISLFRGKKIDDDLFDELEEQLLIADVGVDTTRRIITHLTQQANRKQLRDAEALYGLLKAEMASILAKVDAPLDVSGKTPFVILMVGVNGVGKTTTIGKLARQYQAEGKSVMLAAGDTFRAAAVEQLQVWGQRNNIPVIAQHTGADSASVIFDAIQAAKSRGVDVLIADTAGRLQNKSHLMEELKKITRVMKKLDEDAPHEVMLTLDASTGQNAVSQARLFHEAVGLTGIALTKLDGTAKGGVIFSVADQFGIPIRYIGVGEGIEDLRPFKAEDFIEALFARED</sequence>
<dbReference type="SMART" id="SM00382">
    <property type="entry name" value="AAA"/>
    <property type="match status" value="1"/>
</dbReference>